<dbReference type="EMBL" id="BQNB010012187">
    <property type="protein sequence ID" value="GJT00331.1"/>
    <property type="molecule type" value="Genomic_DNA"/>
</dbReference>
<keyword evidence="3" id="KW-1185">Reference proteome</keyword>
<proteinExistence type="predicted"/>
<comment type="caution">
    <text evidence="2">The sequence shown here is derived from an EMBL/GenBank/DDBJ whole genome shotgun (WGS) entry which is preliminary data.</text>
</comment>
<reference evidence="2" key="2">
    <citation type="submission" date="2022-01" db="EMBL/GenBank/DDBJ databases">
        <authorList>
            <person name="Yamashiro T."/>
            <person name="Shiraishi A."/>
            <person name="Satake H."/>
            <person name="Nakayama K."/>
        </authorList>
    </citation>
    <scope>NUCLEOTIDE SEQUENCE</scope>
</reference>
<feature type="region of interest" description="Disordered" evidence="1">
    <location>
        <begin position="1"/>
        <end position="85"/>
    </location>
</feature>
<reference evidence="2" key="1">
    <citation type="journal article" date="2022" name="Int. J. Mol. Sci.">
        <title>Draft Genome of Tanacetum Coccineum: Genomic Comparison of Closely Related Tanacetum-Family Plants.</title>
        <authorList>
            <person name="Yamashiro T."/>
            <person name="Shiraishi A."/>
            <person name="Nakayama K."/>
            <person name="Satake H."/>
        </authorList>
    </citation>
    <scope>NUCLEOTIDE SEQUENCE</scope>
</reference>
<sequence length="174" mass="20085">MTSTKFSKPDGQEYGNKKDNREESSLTFERERSQLLGMRRKRELKQEDASTESSEDDRDQEQMIFRVRFSGKSKDKKHKGGDEVQHIKSIAIPEEGRDLEGQLRARPVATNRVAYRKQSSSNATINIQDPVLPATSDVEIYLQRKMSAGERLMGELDWQRSSDKSPRTEMENPY</sequence>
<evidence type="ECO:0000313" key="2">
    <source>
        <dbReference type="EMBL" id="GJT00331.1"/>
    </source>
</evidence>
<feature type="region of interest" description="Disordered" evidence="1">
    <location>
        <begin position="153"/>
        <end position="174"/>
    </location>
</feature>
<gene>
    <name evidence="2" type="ORF">Tco_0821500</name>
</gene>
<evidence type="ECO:0000313" key="3">
    <source>
        <dbReference type="Proteomes" id="UP001151760"/>
    </source>
</evidence>
<evidence type="ECO:0000256" key="1">
    <source>
        <dbReference type="SAM" id="MobiDB-lite"/>
    </source>
</evidence>
<protein>
    <submittedName>
        <fullName evidence="2">Uncharacterized protein</fullName>
    </submittedName>
</protein>
<feature type="compositionally biased region" description="Basic residues" evidence="1">
    <location>
        <begin position="69"/>
        <end position="79"/>
    </location>
</feature>
<accession>A0ABQ5AGM7</accession>
<dbReference type="Proteomes" id="UP001151760">
    <property type="component" value="Unassembled WGS sequence"/>
</dbReference>
<feature type="compositionally biased region" description="Acidic residues" evidence="1">
    <location>
        <begin position="49"/>
        <end position="59"/>
    </location>
</feature>
<organism evidence="2 3">
    <name type="scientific">Tanacetum coccineum</name>
    <dbReference type="NCBI Taxonomy" id="301880"/>
    <lineage>
        <taxon>Eukaryota</taxon>
        <taxon>Viridiplantae</taxon>
        <taxon>Streptophyta</taxon>
        <taxon>Embryophyta</taxon>
        <taxon>Tracheophyta</taxon>
        <taxon>Spermatophyta</taxon>
        <taxon>Magnoliopsida</taxon>
        <taxon>eudicotyledons</taxon>
        <taxon>Gunneridae</taxon>
        <taxon>Pentapetalae</taxon>
        <taxon>asterids</taxon>
        <taxon>campanulids</taxon>
        <taxon>Asterales</taxon>
        <taxon>Asteraceae</taxon>
        <taxon>Asteroideae</taxon>
        <taxon>Anthemideae</taxon>
        <taxon>Anthemidinae</taxon>
        <taxon>Tanacetum</taxon>
    </lineage>
</organism>
<feature type="compositionally biased region" description="Basic and acidic residues" evidence="1">
    <location>
        <begin position="7"/>
        <end position="33"/>
    </location>
</feature>
<name>A0ABQ5AGM7_9ASTR</name>